<name>A0A411MKH1_9PSED</name>
<reference evidence="1 2" key="1">
    <citation type="submission" date="2019-02" db="EMBL/GenBank/DDBJ databases">
        <title>Complete genome sequence of Pseudomonas sp. SNU WT1 isolated from rainbow trout.</title>
        <authorList>
            <person name="Oh W.T."/>
            <person name="Park S.C."/>
        </authorList>
    </citation>
    <scope>NUCLEOTIDE SEQUENCE [LARGE SCALE GENOMIC DNA]</scope>
    <source>
        <strain evidence="1 2">SNU WT1</strain>
    </source>
</reference>
<dbReference type="Proteomes" id="UP000291130">
    <property type="component" value="Chromosome"/>
</dbReference>
<dbReference type="KEGG" id="ptk:EXN22_16920"/>
<protein>
    <submittedName>
        <fullName evidence="1">Uncharacterized protein</fullName>
    </submittedName>
</protein>
<evidence type="ECO:0000313" key="1">
    <source>
        <dbReference type="EMBL" id="QBF27289.1"/>
    </source>
</evidence>
<evidence type="ECO:0000313" key="2">
    <source>
        <dbReference type="Proteomes" id="UP000291130"/>
    </source>
</evidence>
<accession>A0A411MKH1</accession>
<gene>
    <name evidence="1" type="ORF">EXN22_16920</name>
</gene>
<keyword evidence="2" id="KW-1185">Reference proteome</keyword>
<sequence>MGEWRCDLRDDVTRRLPAAKTLRSGTTLPTMGKACRGATVLNPPWAHSCLPGSPLQLSRESRGGQGMVAKVQYGRRTVEAFSHFIIVGDNALDGDHRAPDHALPRQPQSTATLTYLGHLFNPCLP</sequence>
<proteinExistence type="predicted"/>
<dbReference type="AlphaFoldDB" id="A0A411MKH1"/>
<dbReference type="OrthoDB" id="7018911at2"/>
<organism evidence="1 2">
    <name type="scientific">Pseudomonas tructae</name>
    <dbReference type="NCBI Taxonomy" id="2518644"/>
    <lineage>
        <taxon>Bacteria</taxon>
        <taxon>Pseudomonadati</taxon>
        <taxon>Pseudomonadota</taxon>
        <taxon>Gammaproteobacteria</taxon>
        <taxon>Pseudomonadales</taxon>
        <taxon>Pseudomonadaceae</taxon>
        <taxon>Pseudomonas</taxon>
    </lineage>
</organism>
<dbReference type="EMBL" id="CP035952">
    <property type="protein sequence ID" value="QBF27289.1"/>
    <property type="molecule type" value="Genomic_DNA"/>
</dbReference>